<dbReference type="InterPro" id="IPR019410">
    <property type="entry name" value="Methyltransf_16"/>
</dbReference>
<dbReference type="InterPro" id="IPR029063">
    <property type="entry name" value="SAM-dependent_MTases_sf"/>
</dbReference>
<gene>
    <name evidence="1" type="ORF">OMM_07139</name>
</gene>
<dbReference type="GO" id="GO:0032259">
    <property type="term" value="P:methylation"/>
    <property type="evidence" value="ECO:0007669"/>
    <property type="project" value="UniProtKB-KW"/>
</dbReference>
<keyword evidence="1" id="KW-0808">Transferase</keyword>
<evidence type="ECO:0000313" key="2">
    <source>
        <dbReference type="Proteomes" id="UP000189670"/>
    </source>
</evidence>
<dbReference type="CDD" id="cd02440">
    <property type="entry name" value="AdoMet_MTases"/>
    <property type="match status" value="1"/>
</dbReference>
<name>A0A1V1PE74_9BACT</name>
<dbReference type="PANTHER" id="PTHR14614">
    <property type="entry name" value="HEPATOCELLULAR CARCINOMA-ASSOCIATED ANTIGEN"/>
    <property type="match status" value="1"/>
</dbReference>
<evidence type="ECO:0000313" key="1">
    <source>
        <dbReference type="EMBL" id="ETR73110.1"/>
    </source>
</evidence>
<organism evidence="1 2">
    <name type="scientific">Candidatus Magnetoglobus multicellularis str. Araruama</name>
    <dbReference type="NCBI Taxonomy" id="890399"/>
    <lineage>
        <taxon>Bacteria</taxon>
        <taxon>Pseudomonadati</taxon>
        <taxon>Thermodesulfobacteriota</taxon>
        <taxon>Desulfobacteria</taxon>
        <taxon>Desulfobacterales</taxon>
        <taxon>Desulfobacteraceae</taxon>
        <taxon>Candidatus Magnetoglobus</taxon>
    </lineage>
</organism>
<keyword evidence="1" id="KW-0489">Methyltransferase</keyword>
<dbReference type="AlphaFoldDB" id="A0A1V1PE74"/>
<proteinExistence type="predicted"/>
<dbReference type="SUPFAM" id="SSF53335">
    <property type="entry name" value="S-adenosyl-L-methionine-dependent methyltransferases"/>
    <property type="match status" value="1"/>
</dbReference>
<comment type="caution">
    <text evidence="1">The sequence shown here is derived from an EMBL/GenBank/DDBJ whole genome shotgun (WGS) entry which is preliminary data.</text>
</comment>
<protein>
    <submittedName>
        <fullName evidence="1">Methyltransferase domain protein</fullName>
    </submittedName>
</protein>
<accession>A0A1V1PE74</accession>
<dbReference type="Pfam" id="PF10294">
    <property type="entry name" value="Methyltransf_16"/>
    <property type="match status" value="1"/>
</dbReference>
<dbReference type="Gene3D" id="3.40.50.150">
    <property type="entry name" value="Vaccinia Virus protein VP39"/>
    <property type="match status" value="1"/>
</dbReference>
<dbReference type="Proteomes" id="UP000189670">
    <property type="component" value="Unassembled WGS sequence"/>
</dbReference>
<dbReference type="GO" id="GO:0008168">
    <property type="term" value="F:methyltransferase activity"/>
    <property type="evidence" value="ECO:0007669"/>
    <property type="project" value="UniProtKB-KW"/>
</dbReference>
<dbReference type="PANTHER" id="PTHR14614:SF163">
    <property type="entry name" value="METHYLTRANSFERASE SMALL DOMAIN-CONTAINING PROTEIN"/>
    <property type="match status" value="1"/>
</dbReference>
<sequence length="217" mass="24850">MFSIESFYQTYETDTVSINIRNKPFTFLVPKSLDAFIDSSDVSDQFPLWAKIWEASLVLADHLASQQIKSKTLLELGAGLGATGIIAEKFGYQVTSTEYDSHAFQFLQANAHHNDCQTIDIKYLDWHKPQIDSPFDIIVGSELIYKESDFKPLQALFHQHLKPHGEILLAGEIRKSTKSFLDLMAQWYHIEIFRKNLRSEDTVKTILLIRLTGKTKP</sequence>
<dbReference type="EMBL" id="ATBP01000087">
    <property type="protein sequence ID" value="ETR73110.1"/>
    <property type="molecule type" value="Genomic_DNA"/>
</dbReference>
<reference evidence="2" key="1">
    <citation type="submission" date="2012-11" db="EMBL/GenBank/DDBJ databases">
        <authorList>
            <person name="Lucero-Rivera Y.E."/>
            <person name="Tovar-Ramirez D."/>
        </authorList>
    </citation>
    <scope>NUCLEOTIDE SEQUENCE [LARGE SCALE GENOMIC DNA]</scope>
    <source>
        <strain evidence="2">Araruama</strain>
    </source>
</reference>